<comment type="caution">
    <text evidence="1">The sequence shown here is derived from an EMBL/GenBank/DDBJ whole genome shotgun (WGS) entry which is preliminary data.</text>
</comment>
<protein>
    <submittedName>
        <fullName evidence="1">Uncharacterized protein</fullName>
    </submittedName>
</protein>
<keyword evidence="2" id="KW-1185">Reference proteome</keyword>
<organism evidence="1 2">
    <name type="scientific">Cervus elaphus hippelaphus</name>
    <name type="common">European red deer</name>
    <dbReference type="NCBI Taxonomy" id="46360"/>
    <lineage>
        <taxon>Eukaryota</taxon>
        <taxon>Metazoa</taxon>
        <taxon>Chordata</taxon>
        <taxon>Craniata</taxon>
        <taxon>Vertebrata</taxon>
        <taxon>Euteleostomi</taxon>
        <taxon>Mammalia</taxon>
        <taxon>Eutheria</taxon>
        <taxon>Laurasiatheria</taxon>
        <taxon>Artiodactyla</taxon>
        <taxon>Ruminantia</taxon>
        <taxon>Pecora</taxon>
        <taxon>Cervidae</taxon>
        <taxon>Cervinae</taxon>
        <taxon>Cervus</taxon>
    </lineage>
</organism>
<proteinExistence type="predicted"/>
<reference evidence="1 2" key="1">
    <citation type="journal article" date="2018" name="Mol. Genet. Genomics">
        <title>The red deer Cervus elaphus genome CerEla1.0: sequencing, annotating, genes, and chromosomes.</title>
        <authorList>
            <person name="Bana N.A."/>
            <person name="Nyiri A."/>
            <person name="Nagy J."/>
            <person name="Frank K."/>
            <person name="Nagy T."/>
            <person name="Steger V."/>
            <person name="Schiller M."/>
            <person name="Lakatos P."/>
            <person name="Sugar L."/>
            <person name="Horn P."/>
            <person name="Barta E."/>
            <person name="Orosz L."/>
        </authorList>
    </citation>
    <scope>NUCLEOTIDE SEQUENCE [LARGE SCALE GENOMIC DNA]</scope>
    <source>
        <strain evidence="1">Hungarian</strain>
    </source>
</reference>
<gene>
    <name evidence="1" type="ORF">Celaphus_00014168</name>
</gene>
<dbReference type="Proteomes" id="UP000242450">
    <property type="component" value="Chromosome 7"/>
</dbReference>
<evidence type="ECO:0000313" key="2">
    <source>
        <dbReference type="Proteomes" id="UP000242450"/>
    </source>
</evidence>
<sequence>MKTHVRQHKSGSFKTLEDPIIEHNMLRDNWKLTVMMTIARLKKEDIPPELDDFFGSFFPSTSHWSSRSSIE</sequence>
<accession>A0A212D4N4</accession>
<dbReference type="AlphaFoldDB" id="A0A212D4N4"/>
<name>A0A212D4N4_CEREH</name>
<dbReference type="EMBL" id="MKHE01000007">
    <property type="protein sequence ID" value="OWK13227.1"/>
    <property type="molecule type" value="Genomic_DNA"/>
</dbReference>
<evidence type="ECO:0000313" key="1">
    <source>
        <dbReference type="EMBL" id="OWK13227.1"/>
    </source>
</evidence>